<dbReference type="RefSeq" id="WP_169274764.1">
    <property type="nucleotide sequence ID" value="NZ_JAAIIH010000001.1"/>
</dbReference>
<keyword evidence="14" id="KW-1185">Reference proteome</keyword>
<evidence type="ECO:0000256" key="7">
    <source>
        <dbReference type="ARBA" id="ARBA00022801"/>
    </source>
</evidence>
<evidence type="ECO:0000259" key="12">
    <source>
        <dbReference type="PROSITE" id="PS51462"/>
    </source>
</evidence>
<gene>
    <name evidence="13" type="ORF">G1C96_0175</name>
</gene>
<dbReference type="InterPro" id="IPR029119">
    <property type="entry name" value="MutY_C"/>
</dbReference>
<keyword evidence="8" id="KW-0460">Magnesium</keyword>
<name>A0A7Y0F067_9BIFI</name>
<dbReference type="GO" id="GO:0008413">
    <property type="term" value="F:8-oxo-7,8-dihydroguanosine triphosphate pyrophosphatase activity"/>
    <property type="evidence" value="ECO:0007669"/>
    <property type="project" value="TreeGrafter"/>
</dbReference>
<feature type="domain" description="Nudix hydrolase" evidence="12">
    <location>
        <begin position="15"/>
        <end position="139"/>
    </location>
</feature>
<evidence type="ECO:0000256" key="10">
    <source>
        <dbReference type="ARBA" id="ARBA00035861"/>
    </source>
</evidence>
<dbReference type="Proteomes" id="UP000588277">
    <property type="component" value="Unassembled WGS sequence"/>
</dbReference>
<comment type="cofactor">
    <cofactor evidence="1">
        <name>Mg(2+)</name>
        <dbReference type="ChEBI" id="CHEBI:18420"/>
    </cofactor>
</comment>
<evidence type="ECO:0000256" key="3">
    <source>
        <dbReference type="ARBA" id="ARBA00022457"/>
    </source>
</evidence>
<dbReference type="EC" id="3.6.1.55" evidence="11"/>
<dbReference type="AlphaFoldDB" id="A0A7Y0F067"/>
<evidence type="ECO:0000256" key="1">
    <source>
        <dbReference type="ARBA" id="ARBA00001946"/>
    </source>
</evidence>
<evidence type="ECO:0000256" key="2">
    <source>
        <dbReference type="ARBA" id="ARBA00005582"/>
    </source>
</evidence>
<keyword evidence="5" id="KW-0479">Metal-binding</keyword>
<evidence type="ECO:0000256" key="4">
    <source>
        <dbReference type="ARBA" id="ARBA00022705"/>
    </source>
</evidence>
<evidence type="ECO:0000313" key="13">
    <source>
        <dbReference type="EMBL" id="NMM99597.1"/>
    </source>
</evidence>
<accession>A0A7Y0F067</accession>
<dbReference type="InterPro" id="IPR015797">
    <property type="entry name" value="NUDIX_hydrolase-like_dom_sf"/>
</dbReference>
<keyword evidence="7" id="KW-0378">Hydrolase</keyword>
<comment type="catalytic activity">
    <reaction evidence="10">
        <text>8-oxo-dGTP + H2O = 8-oxo-dGMP + diphosphate + H(+)</text>
        <dbReference type="Rhea" id="RHEA:31575"/>
        <dbReference type="ChEBI" id="CHEBI:15377"/>
        <dbReference type="ChEBI" id="CHEBI:15378"/>
        <dbReference type="ChEBI" id="CHEBI:33019"/>
        <dbReference type="ChEBI" id="CHEBI:63224"/>
        <dbReference type="ChEBI" id="CHEBI:77896"/>
        <dbReference type="EC" id="3.6.1.55"/>
    </reaction>
</comment>
<evidence type="ECO:0000256" key="11">
    <source>
        <dbReference type="ARBA" id="ARBA00038905"/>
    </source>
</evidence>
<keyword evidence="9" id="KW-0234">DNA repair</keyword>
<comment type="similarity">
    <text evidence="2">Belongs to the Nudix hydrolase family.</text>
</comment>
<proteinExistence type="inferred from homology"/>
<dbReference type="CDD" id="cd03425">
    <property type="entry name" value="NUDIX_MutT_NudA_like"/>
    <property type="match status" value="1"/>
</dbReference>
<evidence type="ECO:0000256" key="5">
    <source>
        <dbReference type="ARBA" id="ARBA00022723"/>
    </source>
</evidence>
<comment type="caution">
    <text evidence="13">The sequence shown here is derived from an EMBL/GenBank/DDBJ whole genome shotgun (WGS) entry which is preliminary data.</text>
</comment>
<dbReference type="InterPro" id="IPR047127">
    <property type="entry name" value="MutT-like"/>
</dbReference>
<keyword evidence="3" id="KW-0515">Mutator protein</keyword>
<dbReference type="InterPro" id="IPR000086">
    <property type="entry name" value="NUDIX_hydrolase_dom"/>
</dbReference>
<evidence type="ECO:0000256" key="9">
    <source>
        <dbReference type="ARBA" id="ARBA00023204"/>
    </source>
</evidence>
<dbReference type="GO" id="GO:0044715">
    <property type="term" value="F:8-oxo-dGDP phosphatase activity"/>
    <property type="evidence" value="ECO:0007669"/>
    <property type="project" value="TreeGrafter"/>
</dbReference>
<dbReference type="GO" id="GO:0006260">
    <property type="term" value="P:DNA replication"/>
    <property type="evidence" value="ECO:0007669"/>
    <property type="project" value="UniProtKB-KW"/>
</dbReference>
<dbReference type="PROSITE" id="PS51462">
    <property type="entry name" value="NUDIX"/>
    <property type="match status" value="1"/>
</dbReference>
<evidence type="ECO:0000256" key="8">
    <source>
        <dbReference type="ARBA" id="ARBA00022842"/>
    </source>
</evidence>
<evidence type="ECO:0000313" key="14">
    <source>
        <dbReference type="Proteomes" id="UP000588277"/>
    </source>
</evidence>
<dbReference type="SUPFAM" id="SSF55811">
    <property type="entry name" value="Nudix"/>
    <property type="match status" value="1"/>
</dbReference>
<dbReference type="EMBL" id="JAAIIH010000001">
    <property type="protein sequence ID" value="NMM99597.1"/>
    <property type="molecule type" value="Genomic_DNA"/>
</dbReference>
<reference evidence="13 14" key="1">
    <citation type="submission" date="2020-02" db="EMBL/GenBank/DDBJ databases">
        <title>Characterization of phylogenetic diversity of novel bifidobacterial species isolated in Czech ZOOs.</title>
        <authorList>
            <person name="Lugli G.A."/>
            <person name="Vera N.B."/>
            <person name="Ventura M."/>
        </authorList>
    </citation>
    <scope>NUCLEOTIDE SEQUENCE [LARGE SCALE GENOMIC DNA]</scope>
    <source>
        <strain evidence="13 14">DSM 109958</strain>
    </source>
</reference>
<sequence>METDRNETGAHPGRRIIDVVGAAIVRNGTVLCARRGPGKSLEGFWEFPGGKIEPHETPRQALHREIEEELLCEVDVAEEVCTSAYDYDFGTVRLTTFVCHLLRGMPRLTEHADIRWLSPSEMPRLDWAPVDRQAVGIIAGRTFAANVPARPGDDEA</sequence>
<dbReference type="Pfam" id="PF14815">
    <property type="entry name" value="NUDIX_4"/>
    <property type="match status" value="1"/>
</dbReference>
<dbReference type="GO" id="GO:0044716">
    <property type="term" value="F:8-oxo-GDP phosphatase activity"/>
    <property type="evidence" value="ECO:0007669"/>
    <property type="project" value="TreeGrafter"/>
</dbReference>
<dbReference type="GO" id="GO:0046872">
    <property type="term" value="F:metal ion binding"/>
    <property type="evidence" value="ECO:0007669"/>
    <property type="project" value="UniProtKB-KW"/>
</dbReference>
<protein>
    <recommendedName>
        <fullName evidence="11">8-oxo-dGTP diphosphatase</fullName>
        <ecNumber evidence="11">3.6.1.55</ecNumber>
    </recommendedName>
</protein>
<dbReference type="Gene3D" id="3.90.79.10">
    <property type="entry name" value="Nucleoside Triphosphate Pyrophosphohydrolase"/>
    <property type="match status" value="1"/>
</dbReference>
<keyword evidence="4" id="KW-0235">DNA replication</keyword>
<dbReference type="PANTHER" id="PTHR47707">
    <property type="entry name" value="8-OXO-DGTP DIPHOSPHATASE"/>
    <property type="match status" value="1"/>
</dbReference>
<evidence type="ECO:0000256" key="6">
    <source>
        <dbReference type="ARBA" id="ARBA00022763"/>
    </source>
</evidence>
<keyword evidence="6" id="KW-0227">DNA damage</keyword>
<organism evidence="13 14">
    <name type="scientific">Bifidobacterium moraviense</name>
    <dbReference type="NCBI Taxonomy" id="2675323"/>
    <lineage>
        <taxon>Bacteria</taxon>
        <taxon>Bacillati</taxon>
        <taxon>Actinomycetota</taxon>
        <taxon>Actinomycetes</taxon>
        <taxon>Bifidobacteriales</taxon>
        <taxon>Bifidobacteriaceae</taxon>
        <taxon>Bifidobacterium</taxon>
    </lineage>
</organism>
<dbReference type="GO" id="GO:0035539">
    <property type="term" value="F:8-oxo-7,8-dihydrodeoxyguanosine triphosphate pyrophosphatase activity"/>
    <property type="evidence" value="ECO:0007669"/>
    <property type="project" value="UniProtKB-EC"/>
</dbReference>
<dbReference type="PANTHER" id="PTHR47707:SF1">
    <property type="entry name" value="NUDIX HYDROLASE FAMILY PROTEIN"/>
    <property type="match status" value="1"/>
</dbReference>
<dbReference type="GO" id="GO:0006281">
    <property type="term" value="P:DNA repair"/>
    <property type="evidence" value="ECO:0007669"/>
    <property type="project" value="UniProtKB-KW"/>
</dbReference>